<keyword evidence="2" id="KW-1185">Reference proteome</keyword>
<evidence type="ECO:0000313" key="2">
    <source>
        <dbReference type="Proteomes" id="UP000619838"/>
    </source>
</evidence>
<proteinExistence type="predicted"/>
<comment type="caution">
    <text evidence="1">The sequence shown here is derived from an EMBL/GenBank/DDBJ whole genome shotgun (WGS) entry which is preliminary data.</text>
</comment>
<dbReference type="EMBL" id="JADGII010000004">
    <property type="protein sequence ID" value="MBF0636287.1"/>
    <property type="molecule type" value="Genomic_DNA"/>
</dbReference>
<organism evidence="1 2">
    <name type="scientific">Prosthecochloris ethylica</name>
    <dbReference type="NCBI Taxonomy" id="2743976"/>
    <lineage>
        <taxon>Bacteria</taxon>
        <taxon>Pseudomonadati</taxon>
        <taxon>Chlorobiota</taxon>
        <taxon>Chlorobiia</taxon>
        <taxon>Chlorobiales</taxon>
        <taxon>Chlorobiaceae</taxon>
        <taxon>Prosthecochloris</taxon>
    </lineage>
</organism>
<evidence type="ECO:0000313" key="1">
    <source>
        <dbReference type="EMBL" id="MBF0636287.1"/>
    </source>
</evidence>
<name>A0ABR9XQX4_9CHLB</name>
<protein>
    <submittedName>
        <fullName evidence="1">Uncharacterized protein</fullName>
    </submittedName>
</protein>
<sequence>MRKEKKLKLLEGAISDRGYRVRYEKGSFIGGDCRLRDHNIVVINKFLPLEGKIYTIAKVLSRLEPGELPAEVQQIIDEFGFSSIGQLPLIDTESQR</sequence>
<dbReference type="RefSeq" id="WP_175186755.1">
    <property type="nucleotide sequence ID" value="NZ_JABVZQ010000001.1"/>
</dbReference>
<gene>
    <name evidence="1" type="ORF">INT08_03705</name>
</gene>
<reference evidence="1 2" key="1">
    <citation type="journal article" date="2020" name="Microorganisms">
        <title>Simultaneous Genome Sequencing of Prosthecochloris ethylica and Desulfuromonas acetoxidans within a Syntrophic Mixture Reveals Unique Pili and Protein Interactions.</title>
        <authorList>
            <person name="Kyndt J.A."/>
            <person name="Van Beeumen J.J."/>
            <person name="Meyer T.E."/>
        </authorList>
    </citation>
    <scope>NUCLEOTIDE SEQUENCE [LARGE SCALE GENOMIC DNA]</scope>
    <source>
        <strain evidence="1 2">N3</strain>
    </source>
</reference>
<dbReference type="Proteomes" id="UP000619838">
    <property type="component" value="Unassembled WGS sequence"/>
</dbReference>
<accession>A0ABR9XQX4</accession>